<dbReference type="OrthoDB" id="287003at2"/>
<reference evidence="2 3" key="1">
    <citation type="submission" date="2013-12" db="EMBL/GenBank/DDBJ databases">
        <authorList>
            <person name="Stott M."/>
        </authorList>
    </citation>
    <scope>NUCLEOTIDE SEQUENCE [LARGE SCALE GENOMIC DNA]</scope>
    <source>
        <strain evidence="2 3">K22</strain>
    </source>
</reference>
<evidence type="ECO:0000256" key="1">
    <source>
        <dbReference type="SAM" id="Phobius"/>
    </source>
</evidence>
<feature type="transmembrane region" description="Helical" evidence="1">
    <location>
        <begin position="139"/>
        <end position="157"/>
    </location>
</feature>
<keyword evidence="1" id="KW-0472">Membrane</keyword>
<dbReference type="GO" id="GO:0006813">
    <property type="term" value="P:potassium ion transport"/>
    <property type="evidence" value="ECO:0007669"/>
    <property type="project" value="TreeGrafter"/>
</dbReference>
<accession>A0A0B6X2B2</accession>
<dbReference type="InterPro" id="IPR018786">
    <property type="entry name" value="Mit_KHE1"/>
</dbReference>
<dbReference type="GO" id="GO:1902600">
    <property type="term" value="P:proton transmembrane transport"/>
    <property type="evidence" value="ECO:0007669"/>
    <property type="project" value="TreeGrafter"/>
</dbReference>
<evidence type="ECO:0000313" key="3">
    <source>
        <dbReference type="Proteomes" id="UP000031518"/>
    </source>
</evidence>
<dbReference type="EMBL" id="CBXV010000008">
    <property type="protein sequence ID" value="CDM66694.1"/>
    <property type="molecule type" value="Genomic_DNA"/>
</dbReference>
<name>A0A0B6X2B2_9BACT</name>
<organism evidence="2 3">
    <name type="scientific">Pyrinomonas methylaliphatogenes</name>
    <dbReference type="NCBI Taxonomy" id="454194"/>
    <lineage>
        <taxon>Bacteria</taxon>
        <taxon>Pseudomonadati</taxon>
        <taxon>Acidobacteriota</taxon>
        <taxon>Blastocatellia</taxon>
        <taxon>Blastocatellales</taxon>
        <taxon>Pyrinomonadaceae</taxon>
        <taxon>Pyrinomonas</taxon>
    </lineage>
</organism>
<dbReference type="AlphaFoldDB" id="A0A0B6X2B2"/>
<dbReference type="Pfam" id="PF10173">
    <property type="entry name" value="Mit_KHE1"/>
    <property type="match status" value="1"/>
</dbReference>
<protein>
    <submittedName>
        <fullName evidence="2">Mitochondrial K+-H+ exchange-related</fullName>
    </submittedName>
</protein>
<dbReference type="PANTHER" id="PTHR28062:SF1">
    <property type="entry name" value="TRANSMEMBRANE PROTEIN"/>
    <property type="match status" value="1"/>
</dbReference>
<keyword evidence="1" id="KW-1133">Transmembrane helix</keyword>
<feature type="transmembrane region" description="Helical" evidence="1">
    <location>
        <begin position="114"/>
        <end position="133"/>
    </location>
</feature>
<sequence>MKIYLLYIDSVGALFYNERVEDSTDDARRERARAWIERQYRRFRKSVRAAENGVGARFRRLERWLEGRISPEETLLRRLRHASTIELVYPSAMAEGEAQKLWRGYLARQRRAHLKWFVIDLLIAPLTLLLMPLPGPNIIGYWFIYRALCHLLAVIGAHCAMKAPLELVAADILNPKAKQGDEEWMRELADACGLKGLRRFIRRAKPLPASGAT</sequence>
<evidence type="ECO:0000313" key="2">
    <source>
        <dbReference type="EMBL" id="CDM66694.1"/>
    </source>
</evidence>
<keyword evidence="3" id="KW-1185">Reference proteome</keyword>
<proteinExistence type="predicted"/>
<keyword evidence="1" id="KW-0812">Transmembrane</keyword>
<dbReference type="RefSeq" id="WP_060635680.1">
    <property type="nucleotide sequence ID" value="NZ_CBXV010000008.1"/>
</dbReference>
<reference evidence="2 3" key="2">
    <citation type="submission" date="2015-01" db="EMBL/GenBank/DDBJ databases">
        <title>Complete genome sequence of Pyrinomonas methylaliphatogenes type strain K22T.</title>
        <authorList>
            <person name="Lee K.C.Y."/>
            <person name="Power J.F."/>
            <person name="Dunfield P.F."/>
            <person name="Morgan X.C."/>
            <person name="Huttenhower C."/>
            <person name="Stott M.B."/>
        </authorList>
    </citation>
    <scope>NUCLEOTIDE SEQUENCE [LARGE SCALE GENOMIC DNA]</scope>
    <source>
        <strain evidence="2 3">K22</strain>
    </source>
</reference>
<gene>
    <name evidence="2" type="ORF">PYK22_02727</name>
</gene>
<dbReference type="PANTHER" id="PTHR28062">
    <property type="entry name" value="K+-H+ EXCHANGE-LIKE PROTEIN"/>
    <property type="match status" value="1"/>
</dbReference>
<dbReference type="Proteomes" id="UP000031518">
    <property type="component" value="Unassembled WGS sequence"/>
</dbReference>